<feature type="domain" description="Thiolase N-terminal" evidence="7">
    <location>
        <begin position="2"/>
        <end position="263"/>
    </location>
</feature>
<dbReference type="PIRSF" id="PIRSF000429">
    <property type="entry name" value="Ac-CoA_Ac_transf"/>
    <property type="match status" value="1"/>
</dbReference>
<evidence type="ECO:0000256" key="1">
    <source>
        <dbReference type="ARBA" id="ARBA00010982"/>
    </source>
</evidence>
<evidence type="ECO:0000256" key="4">
    <source>
        <dbReference type="ARBA" id="ARBA00023315"/>
    </source>
</evidence>
<dbReference type="PANTHER" id="PTHR18919:SF107">
    <property type="entry name" value="ACETYL-COA ACETYLTRANSFERASE, CYTOSOLIC"/>
    <property type="match status" value="1"/>
</dbReference>
<comment type="caution">
    <text evidence="9">The sequence shown here is derived from an EMBL/GenBank/DDBJ whole genome shotgun (WGS) entry which is preliminary data.</text>
</comment>
<dbReference type="NCBIfam" id="TIGR01930">
    <property type="entry name" value="AcCoA-C-Actrans"/>
    <property type="match status" value="1"/>
</dbReference>
<dbReference type="Pfam" id="PF00108">
    <property type="entry name" value="Thiolase_N"/>
    <property type="match status" value="1"/>
</dbReference>
<evidence type="ECO:0000313" key="9">
    <source>
        <dbReference type="EMBL" id="MFD1039406.1"/>
    </source>
</evidence>
<proteinExistence type="inferred from homology"/>
<dbReference type="InterPro" id="IPR020613">
    <property type="entry name" value="Thiolase_CS"/>
</dbReference>
<keyword evidence="10" id="KW-1185">Reference proteome</keyword>
<evidence type="ECO:0000256" key="3">
    <source>
        <dbReference type="ARBA" id="ARBA00022679"/>
    </source>
</evidence>
<sequence>MVVIVNALRSPIGKLHGSLSEVSAEKLISNVIKNSFANLGLDKSHVEEVILGQTKQNSHAPNIARVASLLSGIPENVPAHTVHRQCGSGMQSVHEAFLLINSGLSEVVLSGGVESMSQAPYYSMGNRFLNHKAGNITFYDSNIESQPNSQPKEIYGEFNMGDTAEYLANKYSISREEQDEYALNSHLKALNAIKTNRFDDEIVPVEIDNRNGFSLITKDEHPRNTSIEKLSKLKPVFSKDGTVTAGNSSGRNDGAALLTVMSERKARELDLPILARIKGIASTGVHPKEMGLGPLPASQKALKMANLQLKDMDLIELNEAFAAQTLAVLKEWDINNTHVNVNGGSIALGHPLGCTGTRILVTLIHELRKRNLKYGLTTACIAGGQGTATVIENCQD</sequence>
<organism evidence="9 10">
    <name type="scientific">Virgibacillus byunsanensis</name>
    <dbReference type="NCBI Taxonomy" id="570945"/>
    <lineage>
        <taxon>Bacteria</taxon>
        <taxon>Bacillati</taxon>
        <taxon>Bacillota</taxon>
        <taxon>Bacilli</taxon>
        <taxon>Bacillales</taxon>
        <taxon>Bacillaceae</taxon>
        <taxon>Virgibacillus</taxon>
    </lineage>
</organism>
<dbReference type="EC" id="2.3.1.9" evidence="2"/>
<evidence type="ECO:0000259" key="8">
    <source>
        <dbReference type="Pfam" id="PF02803"/>
    </source>
</evidence>
<dbReference type="InterPro" id="IPR020617">
    <property type="entry name" value="Thiolase_C"/>
</dbReference>
<feature type="domain" description="Thiolase C-terminal" evidence="8">
    <location>
        <begin position="272"/>
        <end position="392"/>
    </location>
</feature>
<evidence type="ECO:0000256" key="5">
    <source>
        <dbReference type="ARBA" id="ARBA00030755"/>
    </source>
</evidence>
<dbReference type="InterPro" id="IPR020616">
    <property type="entry name" value="Thiolase_N"/>
</dbReference>
<dbReference type="InterPro" id="IPR020610">
    <property type="entry name" value="Thiolase_AS"/>
</dbReference>
<evidence type="ECO:0000256" key="6">
    <source>
        <dbReference type="RuleBase" id="RU003557"/>
    </source>
</evidence>
<dbReference type="Gene3D" id="3.40.47.10">
    <property type="match status" value="2"/>
</dbReference>
<evidence type="ECO:0000259" key="7">
    <source>
        <dbReference type="Pfam" id="PF00108"/>
    </source>
</evidence>
<name>A0ABW3LLZ3_9BACI</name>
<evidence type="ECO:0000313" key="10">
    <source>
        <dbReference type="Proteomes" id="UP001597040"/>
    </source>
</evidence>
<dbReference type="PANTHER" id="PTHR18919">
    <property type="entry name" value="ACETYL-COA C-ACYLTRANSFERASE"/>
    <property type="match status" value="1"/>
</dbReference>
<protein>
    <recommendedName>
        <fullName evidence="2">acetyl-CoA C-acetyltransferase</fullName>
        <ecNumber evidence="2">2.3.1.9</ecNumber>
    </recommendedName>
    <alternativeName>
        <fullName evidence="5">Acetoacetyl-CoA thiolase</fullName>
    </alternativeName>
</protein>
<gene>
    <name evidence="9" type="ORF">ACFQ3N_13530</name>
</gene>
<dbReference type="InterPro" id="IPR016039">
    <property type="entry name" value="Thiolase-like"/>
</dbReference>
<keyword evidence="3 6" id="KW-0808">Transferase</keyword>
<dbReference type="Proteomes" id="UP001597040">
    <property type="component" value="Unassembled WGS sequence"/>
</dbReference>
<dbReference type="RefSeq" id="WP_390363067.1">
    <property type="nucleotide sequence ID" value="NZ_JBHTKJ010000035.1"/>
</dbReference>
<accession>A0ABW3LLZ3</accession>
<dbReference type="EMBL" id="JBHTKJ010000035">
    <property type="protein sequence ID" value="MFD1039406.1"/>
    <property type="molecule type" value="Genomic_DNA"/>
</dbReference>
<dbReference type="Pfam" id="PF02803">
    <property type="entry name" value="Thiolase_C"/>
    <property type="match status" value="1"/>
</dbReference>
<dbReference type="PROSITE" id="PS00099">
    <property type="entry name" value="THIOLASE_3"/>
    <property type="match status" value="1"/>
</dbReference>
<dbReference type="PROSITE" id="PS00737">
    <property type="entry name" value="THIOLASE_2"/>
    <property type="match status" value="1"/>
</dbReference>
<dbReference type="InterPro" id="IPR002155">
    <property type="entry name" value="Thiolase"/>
</dbReference>
<comment type="similarity">
    <text evidence="1 6">Belongs to the thiolase-like superfamily. Thiolase family.</text>
</comment>
<reference evidence="10" key="1">
    <citation type="journal article" date="2019" name="Int. J. Syst. Evol. Microbiol.">
        <title>The Global Catalogue of Microorganisms (GCM) 10K type strain sequencing project: providing services to taxonomists for standard genome sequencing and annotation.</title>
        <authorList>
            <consortium name="The Broad Institute Genomics Platform"/>
            <consortium name="The Broad Institute Genome Sequencing Center for Infectious Disease"/>
            <person name="Wu L."/>
            <person name="Ma J."/>
        </authorList>
    </citation>
    <scope>NUCLEOTIDE SEQUENCE [LARGE SCALE GENOMIC DNA]</scope>
    <source>
        <strain evidence="10">CCUG 56754</strain>
    </source>
</reference>
<dbReference type="CDD" id="cd00751">
    <property type="entry name" value="thiolase"/>
    <property type="match status" value="1"/>
</dbReference>
<keyword evidence="4 6" id="KW-0012">Acyltransferase</keyword>
<evidence type="ECO:0000256" key="2">
    <source>
        <dbReference type="ARBA" id="ARBA00012705"/>
    </source>
</evidence>
<dbReference type="SUPFAM" id="SSF53901">
    <property type="entry name" value="Thiolase-like"/>
    <property type="match status" value="2"/>
</dbReference>